<dbReference type="AlphaFoldDB" id="A0A538SCG0"/>
<dbReference type="Pfam" id="PF13399">
    <property type="entry name" value="LytR_C"/>
    <property type="match status" value="1"/>
</dbReference>
<proteinExistence type="predicted"/>
<evidence type="ECO:0000259" key="1">
    <source>
        <dbReference type="Pfam" id="PF13399"/>
    </source>
</evidence>
<dbReference type="Gene3D" id="3.30.70.2390">
    <property type="match status" value="1"/>
</dbReference>
<name>A0A538SCG0_UNCEI</name>
<reference evidence="2 3" key="1">
    <citation type="journal article" date="2019" name="Nat. Microbiol.">
        <title>Mediterranean grassland soil C-N compound turnover is dependent on rainfall and depth, and is mediated by genomically divergent microorganisms.</title>
        <authorList>
            <person name="Diamond S."/>
            <person name="Andeer P.F."/>
            <person name="Li Z."/>
            <person name="Crits-Christoph A."/>
            <person name="Burstein D."/>
            <person name="Anantharaman K."/>
            <person name="Lane K.R."/>
            <person name="Thomas B.C."/>
            <person name="Pan C."/>
            <person name="Northen T.R."/>
            <person name="Banfield J.F."/>
        </authorList>
    </citation>
    <scope>NUCLEOTIDE SEQUENCE [LARGE SCALE GENOMIC DNA]</scope>
    <source>
        <strain evidence="2">WS_3</strain>
    </source>
</reference>
<dbReference type="InterPro" id="IPR027381">
    <property type="entry name" value="LytR/CpsA/Psr_C"/>
</dbReference>
<dbReference type="Proteomes" id="UP000320184">
    <property type="component" value="Unassembled WGS sequence"/>
</dbReference>
<comment type="caution">
    <text evidence="2">The sequence shown here is derived from an EMBL/GenBank/DDBJ whole genome shotgun (WGS) entry which is preliminary data.</text>
</comment>
<protein>
    <submittedName>
        <fullName evidence="2">LytR family transcriptional regulator</fullName>
    </submittedName>
</protein>
<accession>A0A538SCG0</accession>
<evidence type="ECO:0000313" key="3">
    <source>
        <dbReference type="Proteomes" id="UP000320184"/>
    </source>
</evidence>
<feature type="domain" description="LytR/CpsA/Psr regulator C-terminal" evidence="1">
    <location>
        <begin position="48"/>
        <end position="133"/>
    </location>
</feature>
<evidence type="ECO:0000313" key="2">
    <source>
        <dbReference type="EMBL" id="TMQ49058.1"/>
    </source>
</evidence>
<organism evidence="2 3">
    <name type="scientific">Eiseniibacteriota bacterium</name>
    <dbReference type="NCBI Taxonomy" id="2212470"/>
    <lineage>
        <taxon>Bacteria</taxon>
        <taxon>Candidatus Eiseniibacteriota</taxon>
    </lineage>
</organism>
<dbReference type="EMBL" id="VBOT01000128">
    <property type="protein sequence ID" value="TMQ49058.1"/>
    <property type="molecule type" value="Genomic_DNA"/>
</dbReference>
<gene>
    <name evidence="2" type="ORF">E6K73_10645</name>
</gene>
<sequence length="141" mass="14592">MRGPGKPAAVWVTAGLAVAVATLGLSAVYGRFVPRLKMRTGGREGRVIRVQVLNGSSEGGVGSRVAAFLREGGFHVVEVGNADLSDYPATLVVARAADPGAARAVARYLGGLPVIRQAWSSDLAEVTVVLGKDSGRLKIEP</sequence>